<evidence type="ECO:0000313" key="3">
    <source>
        <dbReference type="Proteomes" id="UP000265618"/>
    </source>
</evidence>
<name>A0A391NMK0_9EUKA</name>
<gene>
    <name evidence="2" type="ORF">KIPB_002718</name>
</gene>
<organism evidence="2 3">
    <name type="scientific">Kipferlia bialata</name>
    <dbReference type="NCBI Taxonomy" id="797122"/>
    <lineage>
        <taxon>Eukaryota</taxon>
        <taxon>Metamonada</taxon>
        <taxon>Carpediemonas-like organisms</taxon>
        <taxon>Kipferlia</taxon>
    </lineage>
</organism>
<reference evidence="2 3" key="1">
    <citation type="journal article" date="2018" name="PLoS ONE">
        <title>The draft genome of Kipferlia bialata reveals reductive genome evolution in fornicate parasites.</title>
        <authorList>
            <person name="Tanifuji G."/>
            <person name="Takabayashi S."/>
            <person name="Kume K."/>
            <person name="Takagi M."/>
            <person name="Nakayama T."/>
            <person name="Kamikawa R."/>
            <person name="Inagaki Y."/>
            <person name="Hashimoto T."/>
        </authorList>
    </citation>
    <scope>NUCLEOTIDE SEQUENCE [LARGE SCALE GENOMIC DNA]</scope>
    <source>
        <strain evidence="2">NY0173</strain>
    </source>
</reference>
<dbReference type="AlphaFoldDB" id="A0A391NMK0"/>
<protein>
    <submittedName>
        <fullName evidence="2">Uncharacterized protein</fullName>
    </submittedName>
</protein>
<accession>A0A391NMK0</accession>
<dbReference type="EMBL" id="BDIP01000475">
    <property type="protein sequence ID" value="GCA62310.1"/>
    <property type="molecule type" value="Genomic_DNA"/>
</dbReference>
<evidence type="ECO:0000313" key="2">
    <source>
        <dbReference type="EMBL" id="GCA62310.1"/>
    </source>
</evidence>
<dbReference type="Proteomes" id="UP000265618">
    <property type="component" value="Unassembled WGS sequence"/>
</dbReference>
<feature type="region of interest" description="Disordered" evidence="1">
    <location>
        <begin position="46"/>
        <end position="81"/>
    </location>
</feature>
<comment type="caution">
    <text evidence="2">The sequence shown here is derived from an EMBL/GenBank/DDBJ whole genome shotgun (WGS) entry which is preliminary data.</text>
</comment>
<sequence length="119" mass="12717">MGAFRDRSKGVVEIRKCQTSFIDYVVRPFAVSFRDYASYIETDGGSGEYVGGAAPDVTSSDCDSSEGESESGGTDTHGVTHSLSSLLDSMVGVMEQNKELWCSIEAEDADIIACLDLSV</sequence>
<evidence type="ECO:0000256" key="1">
    <source>
        <dbReference type="SAM" id="MobiDB-lite"/>
    </source>
</evidence>
<keyword evidence="3" id="KW-1185">Reference proteome</keyword>
<proteinExistence type="predicted"/>